<gene>
    <name evidence="1" type="ORF">D104_00675</name>
</gene>
<evidence type="ECO:0000313" key="2">
    <source>
        <dbReference type="Proteomes" id="UP000018857"/>
    </source>
</evidence>
<name>W1S659_9GAMM</name>
<evidence type="ECO:0000313" key="1">
    <source>
        <dbReference type="EMBL" id="ETI62588.1"/>
    </source>
</evidence>
<comment type="caution">
    <text evidence="1">The sequence shown here is derived from an EMBL/GenBank/DDBJ whole genome shotgun (WGS) entry which is preliminary data.</text>
</comment>
<sequence>MNIYFRRSAKHNTDSEFFNIKHTEHGSSDLYGVIKPNLYGYFVTIIPLQSIQIQHKVFFTKEQP</sequence>
<dbReference type="EMBL" id="AYOZ01000001">
    <property type="protein sequence ID" value="ETI62588.1"/>
    <property type="molecule type" value="Genomic_DNA"/>
</dbReference>
<organism evidence="1 2">
    <name type="scientific">Marinomonas profundimaris</name>
    <dbReference type="NCBI Taxonomy" id="1208321"/>
    <lineage>
        <taxon>Bacteria</taxon>
        <taxon>Pseudomonadati</taxon>
        <taxon>Pseudomonadota</taxon>
        <taxon>Gammaproteobacteria</taxon>
        <taxon>Oceanospirillales</taxon>
        <taxon>Oceanospirillaceae</taxon>
        <taxon>Marinomonas</taxon>
    </lineage>
</organism>
<dbReference type="AlphaFoldDB" id="W1S659"/>
<accession>W1S659</accession>
<dbReference type="Proteomes" id="UP000018857">
    <property type="component" value="Unassembled WGS sequence"/>
</dbReference>
<reference evidence="1 2" key="1">
    <citation type="journal article" date="2014" name="Genome Announc.">
        <title>Draft Genome Sequence of Marinomonas sp. Strain D104, a Polycyclic Aromatic Hydrocarbon-Degrading Bacterium from the Deep-Sea Sediment of the Arctic Ocean.</title>
        <authorList>
            <person name="Dong C."/>
            <person name="Bai X."/>
            <person name="Lai Q."/>
            <person name="Xie Y."/>
            <person name="Chen X."/>
            <person name="Shao Z."/>
        </authorList>
    </citation>
    <scope>NUCLEOTIDE SEQUENCE [LARGE SCALE GENOMIC DNA]</scope>
    <source>
        <strain evidence="1 2">D104</strain>
    </source>
</reference>
<proteinExistence type="predicted"/>
<keyword evidence="2" id="KW-1185">Reference proteome</keyword>
<protein>
    <submittedName>
        <fullName evidence="1">Uncharacterized protein</fullName>
    </submittedName>
</protein>
<dbReference type="STRING" id="1208321.D104_00675"/>